<dbReference type="RefSeq" id="WP_072745747.1">
    <property type="nucleotide sequence ID" value="NZ_FOHL01000002.1"/>
</dbReference>
<protein>
    <recommendedName>
        <fullName evidence="3">Methyltransferase domain-containing protein</fullName>
    </recommendedName>
</protein>
<evidence type="ECO:0000313" key="2">
    <source>
        <dbReference type="Proteomes" id="UP000184066"/>
    </source>
</evidence>
<gene>
    <name evidence="1" type="ORF">SAMN05216200_101148</name>
</gene>
<organism evidence="1 2">
    <name type="scientific">Oceanicella actignis</name>
    <dbReference type="NCBI Taxonomy" id="1189325"/>
    <lineage>
        <taxon>Bacteria</taxon>
        <taxon>Pseudomonadati</taxon>
        <taxon>Pseudomonadota</taxon>
        <taxon>Alphaproteobacteria</taxon>
        <taxon>Rhodobacterales</taxon>
        <taxon>Paracoccaceae</taxon>
        <taxon>Oceanicella</taxon>
    </lineage>
</organism>
<dbReference type="InterPro" id="IPR029063">
    <property type="entry name" value="SAM-dependent_MTases_sf"/>
</dbReference>
<dbReference type="Gene3D" id="3.40.50.150">
    <property type="entry name" value="Vaccinia Virus protein VP39"/>
    <property type="match status" value="1"/>
</dbReference>
<reference evidence="1 2" key="1">
    <citation type="submission" date="2016-12" db="EMBL/GenBank/DDBJ databases">
        <authorList>
            <person name="Song W.-J."/>
            <person name="Kurnit D.M."/>
        </authorList>
    </citation>
    <scope>NUCLEOTIDE SEQUENCE [LARGE SCALE GENOMIC DNA]</scope>
    <source>
        <strain evidence="1 2">CGMCC 1.10808</strain>
    </source>
</reference>
<dbReference type="AlphaFoldDB" id="A0A1M7RUD6"/>
<keyword evidence="2" id="KW-1185">Reference proteome</keyword>
<evidence type="ECO:0000313" key="1">
    <source>
        <dbReference type="EMBL" id="SHN49824.1"/>
    </source>
</evidence>
<evidence type="ECO:0008006" key="3">
    <source>
        <dbReference type="Google" id="ProtNLM"/>
    </source>
</evidence>
<dbReference type="SUPFAM" id="SSF53335">
    <property type="entry name" value="S-adenosyl-L-methionine-dependent methyltransferases"/>
    <property type="match status" value="1"/>
</dbReference>
<dbReference type="STRING" id="1189325.SAMN04488119_102370"/>
<accession>A0A1M7RUD6</accession>
<proteinExistence type="predicted"/>
<dbReference type="Proteomes" id="UP000184066">
    <property type="component" value="Unassembled WGS sequence"/>
</dbReference>
<name>A0A1M7RUD6_9RHOB</name>
<dbReference type="EMBL" id="FRDL01000001">
    <property type="protein sequence ID" value="SHN49824.1"/>
    <property type="molecule type" value="Genomic_DNA"/>
</dbReference>
<sequence length="177" mass="18218">MNMNAAPSTDAARADAHLRAAAALAELIPDRGAPILDLFCGAGLTGAALSDLGFRAIDGLDPRKPLLAQAQAVGAYRRLIEADPADAAAAAAPGGYAGVVLLTPPEDAPPELLDGALALAAPQGLVATAIDEEAERERLARLTELLDSGAALLEVKERGLHRAPDGREATLYVMRKL</sequence>